<feature type="transmembrane region" description="Helical" evidence="1">
    <location>
        <begin position="20"/>
        <end position="41"/>
    </location>
</feature>
<keyword evidence="1" id="KW-0812">Transmembrane</keyword>
<protein>
    <recommendedName>
        <fullName evidence="3">Integral membrane protein</fullName>
    </recommendedName>
</protein>
<sequence length="170" mass="18359">MSDTTTVARDAYGAREARSAVLYGTVLVALLLGIDALAGQLTLWRALLWSALGALLTLVLLPARITATADRLTARCLWRAHTVRTDLLVSVRCVDGVAHRLVLRDELGGRVEIDPRVLVASPALWRLLDDAARVSAERGLLLCGGTALRRLARQVDGELARAVFQVSGIR</sequence>
<keyword evidence="1" id="KW-0472">Membrane</keyword>
<proteinExistence type="predicted"/>
<keyword evidence="1" id="KW-1133">Transmembrane helix</keyword>
<reference evidence="2" key="1">
    <citation type="submission" date="2024-06" db="EMBL/GenBank/DDBJ databases">
        <title>Streptomyces sp. strain HUAS MG91 genome sequences.</title>
        <authorList>
            <person name="Mo P."/>
        </authorList>
    </citation>
    <scope>NUCLEOTIDE SEQUENCE</scope>
    <source>
        <strain evidence="2">HUAS MG91</strain>
    </source>
</reference>
<organism evidence="2">
    <name type="scientific">Streptomyces tabacisoli</name>
    <dbReference type="NCBI Taxonomy" id="3156398"/>
    <lineage>
        <taxon>Bacteria</taxon>
        <taxon>Bacillati</taxon>
        <taxon>Actinomycetota</taxon>
        <taxon>Actinomycetes</taxon>
        <taxon>Kitasatosporales</taxon>
        <taxon>Streptomycetaceae</taxon>
        <taxon>Streptomyces</taxon>
    </lineage>
</organism>
<name>A0AAU8IZ86_9ACTN</name>
<evidence type="ECO:0000313" key="2">
    <source>
        <dbReference type="EMBL" id="XCJ73811.1"/>
    </source>
</evidence>
<feature type="transmembrane region" description="Helical" evidence="1">
    <location>
        <begin position="47"/>
        <end position="65"/>
    </location>
</feature>
<evidence type="ECO:0000256" key="1">
    <source>
        <dbReference type="SAM" id="Phobius"/>
    </source>
</evidence>
<dbReference type="RefSeq" id="WP_353945262.1">
    <property type="nucleotide sequence ID" value="NZ_CP159534.1"/>
</dbReference>
<gene>
    <name evidence="2" type="ORF">ABII15_29335</name>
</gene>
<accession>A0AAU8IZ86</accession>
<dbReference type="KEGG" id="stac:ABII15_29335"/>
<dbReference type="AlphaFoldDB" id="A0AAU8IZ86"/>
<evidence type="ECO:0008006" key="3">
    <source>
        <dbReference type="Google" id="ProtNLM"/>
    </source>
</evidence>
<dbReference type="EMBL" id="CP159534">
    <property type="protein sequence ID" value="XCJ73811.1"/>
    <property type="molecule type" value="Genomic_DNA"/>
</dbReference>